<accession>A0A9P4PC54</accession>
<dbReference type="AlphaFoldDB" id="A0A9P4PC54"/>
<evidence type="ECO:0000313" key="1">
    <source>
        <dbReference type="EMBL" id="KAF2440384.1"/>
    </source>
</evidence>
<organism evidence="1 2">
    <name type="scientific">Karstenula rhodostoma CBS 690.94</name>
    <dbReference type="NCBI Taxonomy" id="1392251"/>
    <lineage>
        <taxon>Eukaryota</taxon>
        <taxon>Fungi</taxon>
        <taxon>Dikarya</taxon>
        <taxon>Ascomycota</taxon>
        <taxon>Pezizomycotina</taxon>
        <taxon>Dothideomycetes</taxon>
        <taxon>Pleosporomycetidae</taxon>
        <taxon>Pleosporales</taxon>
        <taxon>Massarineae</taxon>
        <taxon>Didymosphaeriaceae</taxon>
        <taxon>Karstenula</taxon>
    </lineage>
</organism>
<evidence type="ECO:0000313" key="2">
    <source>
        <dbReference type="Proteomes" id="UP000799764"/>
    </source>
</evidence>
<dbReference type="OrthoDB" id="3762451at2759"/>
<dbReference type="EMBL" id="MU001507">
    <property type="protein sequence ID" value="KAF2440384.1"/>
    <property type="molecule type" value="Genomic_DNA"/>
</dbReference>
<protein>
    <submittedName>
        <fullName evidence="1">Uncharacterized protein</fullName>
    </submittedName>
</protein>
<dbReference type="Proteomes" id="UP000799764">
    <property type="component" value="Unassembled WGS sequence"/>
</dbReference>
<comment type="caution">
    <text evidence="1">The sequence shown here is derived from an EMBL/GenBank/DDBJ whole genome shotgun (WGS) entry which is preliminary data.</text>
</comment>
<reference evidence="1" key="1">
    <citation type="journal article" date="2020" name="Stud. Mycol.">
        <title>101 Dothideomycetes genomes: a test case for predicting lifestyles and emergence of pathogens.</title>
        <authorList>
            <person name="Haridas S."/>
            <person name="Albert R."/>
            <person name="Binder M."/>
            <person name="Bloem J."/>
            <person name="Labutti K."/>
            <person name="Salamov A."/>
            <person name="Andreopoulos B."/>
            <person name="Baker S."/>
            <person name="Barry K."/>
            <person name="Bills G."/>
            <person name="Bluhm B."/>
            <person name="Cannon C."/>
            <person name="Castanera R."/>
            <person name="Culley D."/>
            <person name="Daum C."/>
            <person name="Ezra D."/>
            <person name="Gonzalez J."/>
            <person name="Henrissat B."/>
            <person name="Kuo A."/>
            <person name="Liang C."/>
            <person name="Lipzen A."/>
            <person name="Lutzoni F."/>
            <person name="Magnuson J."/>
            <person name="Mondo S."/>
            <person name="Nolan M."/>
            <person name="Ohm R."/>
            <person name="Pangilinan J."/>
            <person name="Park H.-J."/>
            <person name="Ramirez L."/>
            <person name="Alfaro M."/>
            <person name="Sun H."/>
            <person name="Tritt A."/>
            <person name="Yoshinaga Y."/>
            <person name="Zwiers L.-H."/>
            <person name="Turgeon B."/>
            <person name="Goodwin S."/>
            <person name="Spatafora J."/>
            <person name="Crous P."/>
            <person name="Grigoriev I."/>
        </authorList>
    </citation>
    <scope>NUCLEOTIDE SEQUENCE</scope>
    <source>
        <strain evidence="1">CBS 690.94</strain>
    </source>
</reference>
<proteinExistence type="predicted"/>
<sequence length="115" mass="13198">MLQDSRRTQSLGFRSVQDIIDTEGPSLPILGRPIDTIRSCIQDHMNPKWGLLIYRCDYDSDSDWENFVFIFKEMMQAHLALFAAADLSTTLEITIKEDRSTLDGANADQVRQLFK</sequence>
<keyword evidence="2" id="KW-1185">Reference proteome</keyword>
<gene>
    <name evidence="1" type="ORF">P171DRAFT_489100</name>
</gene>
<name>A0A9P4PC54_9PLEO</name>